<name>A0ACC0D1G5_9PEZI</name>
<gene>
    <name evidence="1" type="ORF">F4821DRAFT_238012</name>
</gene>
<sequence length="732" mass="78952">MPYSDNLYSMSDDSDGESYADQLSPSDGYFASSSSSHVVPNVPNVLVPDPTLQETSESAAESKAREANEESLSSNTRRTEDNHYHPAGPGSSQGPSHLEQRATGLTSTTHQRQQDPTSAYTYTPSSLSRTTFRSYPSRGRASSVYSDAPPAYSPSPTTPSLIVSSANQPSGQSRNYNTFSSAMGVADSIENERLLGRDPESMGQPEDGDLSHTPHWTRRVRRRLPTWLTWKTAVLGLIVLIVTIGLLASSFRIFKEDDHKKTIGAEPVKQIPPGSEKEPVTDPGADEPVVASPFEPSYCRDAQYRYHDQILSLDFDRNHNISFSQDTHAQSGTSRVRVAGQVNVRRLDAGGSPRLVLEVATNDHNILLNVYADEHAQAMKVSVPQKYEPSQPGGNKACVEMRATIWVPEDADIGELALRVAQLDILAFDDLSLHVNSYARIESIIGDVRSGVDSRLSYNESRFTPNVPDYTFVPARTSYVFDARVIEVSSTSGDITGNWPLYDMLGLHTTSGTVTVSVTPHNESETDPKAAVLSVSTISGFIQVTQPIMSPEQIPLRDYLVDVQSKSGGIQGALAFGAGIDLKTASSDIALNLLPVVNVDQVSAANPAQLETATTSGTTAVRVMEPLWFGASGPGPGYWPAAPRPLDCLEAIHKSTSGSVGLRYPQAWEGTLTASALSGSLNIRGKDVRITRPAGIYPGSRLEARKGNSDSGSLIDVKTLSGSMNAIIGDER</sequence>
<protein>
    <submittedName>
        <fullName evidence="1">Uncharacterized protein</fullName>
    </submittedName>
</protein>
<reference evidence="1 2" key="1">
    <citation type="journal article" date="2022" name="New Phytol.">
        <title>Ecological generalism drives hyperdiversity of secondary metabolite gene clusters in xylarialean endophytes.</title>
        <authorList>
            <person name="Franco M.E.E."/>
            <person name="Wisecaver J.H."/>
            <person name="Arnold A.E."/>
            <person name="Ju Y.M."/>
            <person name="Slot J.C."/>
            <person name="Ahrendt S."/>
            <person name="Moore L.P."/>
            <person name="Eastman K.E."/>
            <person name="Scott K."/>
            <person name="Konkel Z."/>
            <person name="Mondo S.J."/>
            <person name="Kuo A."/>
            <person name="Hayes R.D."/>
            <person name="Haridas S."/>
            <person name="Andreopoulos B."/>
            <person name="Riley R."/>
            <person name="LaButti K."/>
            <person name="Pangilinan J."/>
            <person name="Lipzen A."/>
            <person name="Amirebrahimi M."/>
            <person name="Yan J."/>
            <person name="Adam C."/>
            <person name="Keymanesh K."/>
            <person name="Ng V."/>
            <person name="Louie K."/>
            <person name="Northen T."/>
            <person name="Drula E."/>
            <person name="Henrissat B."/>
            <person name="Hsieh H.M."/>
            <person name="Youens-Clark K."/>
            <person name="Lutzoni F."/>
            <person name="Miadlikowska J."/>
            <person name="Eastwood D.C."/>
            <person name="Hamelin R.C."/>
            <person name="Grigoriev I.V."/>
            <person name="U'Ren J.M."/>
        </authorList>
    </citation>
    <scope>NUCLEOTIDE SEQUENCE [LARGE SCALE GENOMIC DNA]</scope>
    <source>
        <strain evidence="1 2">ER1909</strain>
    </source>
</reference>
<keyword evidence="2" id="KW-1185">Reference proteome</keyword>
<comment type="caution">
    <text evidence="1">The sequence shown here is derived from an EMBL/GenBank/DDBJ whole genome shotgun (WGS) entry which is preliminary data.</text>
</comment>
<organism evidence="1 2">
    <name type="scientific">Hypoxylon rubiginosum</name>
    <dbReference type="NCBI Taxonomy" id="110542"/>
    <lineage>
        <taxon>Eukaryota</taxon>
        <taxon>Fungi</taxon>
        <taxon>Dikarya</taxon>
        <taxon>Ascomycota</taxon>
        <taxon>Pezizomycotina</taxon>
        <taxon>Sordariomycetes</taxon>
        <taxon>Xylariomycetidae</taxon>
        <taxon>Xylariales</taxon>
        <taxon>Hypoxylaceae</taxon>
        <taxon>Hypoxylon</taxon>
    </lineage>
</organism>
<dbReference type="Proteomes" id="UP001497680">
    <property type="component" value="Unassembled WGS sequence"/>
</dbReference>
<evidence type="ECO:0000313" key="2">
    <source>
        <dbReference type="Proteomes" id="UP001497680"/>
    </source>
</evidence>
<proteinExistence type="predicted"/>
<evidence type="ECO:0000313" key="1">
    <source>
        <dbReference type="EMBL" id="KAI6086563.1"/>
    </source>
</evidence>
<accession>A0ACC0D1G5</accession>
<dbReference type="EMBL" id="MU394314">
    <property type="protein sequence ID" value="KAI6086563.1"/>
    <property type="molecule type" value="Genomic_DNA"/>
</dbReference>